<name>A0A0C9X834_9AGAR</name>
<evidence type="ECO:0000256" key="1">
    <source>
        <dbReference type="SAM" id="MobiDB-lite"/>
    </source>
</evidence>
<keyword evidence="3" id="KW-1185">Reference proteome</keyword>
<reference evidence="2 3" key="1">
    <citation type="submission" date="2014-04" db="EMBL/GenBank/DDBJ databases">
        <authorList>
            <consortium name="DOE Joint Genome Institute"/>
            <person name="Kuo A."/>
            <person name="Kohler A."/>
            <person name="Nagy L.G."/>
            <person name="Floudas D."/>
            <person name="Copeland A."/>
            <person name="Barry K.W."/>
            <person name="Cichocki N."/>
            <person name="Veneault-Fourrey C."/>
            <person name="LaButti K."/>
            <person name="Lindquist E.A."/>
            <person name="Lipzen A."/>
            <person name="Lundell T."/>
            <person name="Morin E."/>
            <person name="Murat C."/>
            <person name="Sun H."/>
            <person name="Tunlid A."/>
            <person name="Henrissat B."/>
            <person name="Grigoriev I.V."/>
            <person name="Hibbett D.S."/>
            <person name="Martin F."/>
            <person name="Nordberg H.P."/>
            <person name="Cantor M.N."/>
            <person name="Hua S.X."/>
        </authorList>
    </citation>
    <scope>NUCLEOTIDE SEQUENCE [LARGE SCALE GENOMIC DNA]</scope>
    <source>
        <strain evidence="2 3">LaAM-08-1</strain>
    </source>
</reference>
<dbReference type="Proteomes" id="UP000054477">
    <property type="component" value="Unassembled WGS sequence"/>
</dbReference>
<dbReference type="HOGENOM" id="CLU_2812782_0_0_1"/>
<evidence type="ECO:0000313" key="2">
    <source>
        <dbReference type="EMBL" id="KIJ93791.1"/>
    </source>
</evidence>
<dbReference type="EMBL" id="KN838824">
    <property type="protein sequence ID" value="KIJ93791.1"/>
    <property type="molecule type" value="Genomic_DNA"/>
</dbReference>
<feature type="compositionally biased region" description="Polar residues" evidence="1">
    <location>
        <begin position="58"/>
        <end position="67"/>
    </location>
</feature>
<feature type="compositionally biased region" description="Low complexity" evidence="1">
    <location>
        <begin position="32"/>
        <end position="46"/>
    </location>
</feature>
<gene>
    <name evidence="2" type="ORF">K443DRAFT_12607</name>
</gene>
<reference evidence="3" key="2">
    <citation type="submission" date="2015-01" db="EMBL/GenBank/DDBJ databases">
        <title>Evolutionary Origins and Diversification of the Mycorrhizal Mutualists.</title>
        <authorList>
            <consortium name="DOE Joint Genome Institute"/>
            <consortium name="Mycorrhizal Genomics Consortium"/>
            <person name="Kohler A."/>
            <person name="Kuo A."/>
            <person name="Nagy L.G."/>
            <person name="Floudas D."/>
            <person name="Copeland A."/>
            <person name="Barry K.W."/>
            <person name="Cichocki N."/>
            <person name="Veneault-Fourrey C."/>
            <person name="LaButti K."/>
            <person name="Lindquist E.A."/>
            <person name="Lipzen A."/>
            <person name="Lundell T."/>
            <person name="Morin E."/>
            <person name="Murat C."/>
            <person name="Riley R."/>
            <person name="Ohm R."/>
            <person name="Sun H."/>
            <person name="Tunlid A."/>
            <person name="Henrissat B."/>
            <person name="Grigoriev I.V."/>
            <person name="Hibbett D.S."/>
            <person name="Martin F."/>
        </authorList>
    </citation>
    <scope>NUCLEOTIDE SEQUENCE [LARGE SCALE GENOMIC DNA]</scope>
    <source>
        <strain evidence="3">LaAM-08-1</strain>
    </source>
</reference>
<protein>
    <submittedName>
        <fullName evidence="2">Unplaced genomic scaffold K443scaffold_289, whole genome shotgun sequence</fullName>
    </submittedName>
</protein>
<feature type="region of interest" description="Disordered" evidence="1">
    <location>
        <begin position="18"/>
        <end position="67"/>
    </location>
</feature>
<proteinExistence type="predicted"/>
<accession>A0A0C9X834</accession>
<organism evidence="2 3">
    <name type="scientific">Laccaria amethystina LaAM-08-1</name>
    <dbReference type="NCBI Taxonomy" id="1095629"/>
    <lineage>
        <taxon>Eukaryota</taxon>
        <taxon>Fungi</taxon>
        <taxon>Dikarya</taxon>
        <taxon>Basidiomycota</taxon>
        <taxon>Agaricomycotina</taxon>
        <taxon>Agaricomycetes</taxon>
        <taxon>Agaricomycetidae</taxon>
        <taxon>Agaricales</taxon>
        <taxon>Agaricineae</taxon>
        <taxon>Hydnangiaceae</taxon>
        <taxon>Laccaria</taxon>
    </lineage>
</organism>
<dbReference type="AlphaFoldDB" id="A0A0C9X834"/>
<sequence length="67" mass="7272">MFTFLNERRHLPELDLVASTNNNPLLPPLPSSPTTTSPCDSPSTSPMAPTAQHLHVSPLNNRLPTQA</sequence>
<evidence type="ECO:0000313" key="3">
    <source>
        <dbReference type="Proteomes" id="UP000054477"/>
    </source>
</evidence>